<dbReference type="GO" id="GO:0008483">
    <property type="term" value="F:transaminase activity"/>
    <property type="evidence" value="ECO:0007669"/>
    <property type="project" value="UniProtKB-KW"/>
</dbReference>
<dbReference type="RefSeq" id="WP_215605840.1">
    <property type="nucleotide sequence ID" value="NZ_CP076136.1"/>
</dbReference>
<keyword evidence="3" id="KW-0032">Aminotransferase</keyword>
<gene>
    <name evidence="3" type="ORF">KMZ93_09585</name>
</gene>
<keyword evidence="3" id="KW-0808">Transferase</keyword>
<dbReference type="AlphaFoldDB" id="A0A975P1W9"/>
<evidence type="ECO:0000256" key="1">
    <source>
        <dbReference type="ARBA" id="ARBA00037999"/>
    </source>
</evidence>
<dbReference type="SUPFAM" id="SSF53383">
    <property type="entry name" value="PLP-dependent transferases"/>
    <property type="match status" value="1"/>
</dbReference>
<dbReference type="GO" id="GO:0030170">
    <property type="term" value="F:pyridoxal phosphate binding"/>
    <property type="evidence" value="ECO:0007669"/>
    <property type="project" value="TreeGrafter"/>
</dbReference>
<dbReference type="PANTHER" id="PTHR30244:SF34">
    <property type="entry name" value="DTDP-4-AMINO-4,6-DIDEOXYGALACTOSE TRANSAMINASE"/>
    <property type="match status" value="1"/>
</dbReference>
<name>A0A975P1W9_9BRAD</name>
<reference evidence="3 4" key="1">
    <citation type="submission" date="2021-06" db="EMBL/GenBank/DDBJ databases">
        <title>Bradyrhizobium sp. S2-11-4 Genome sequencing.</title>
        <authorList>
            <person name="Jin L."/>
        </authorList>
    </citation>
    <scope>NUCLEOTIDE SEQUENCE [LARGE SCALE GENOMIC DNA]</scope>
    <source>
        <strain evidence="3 4">S2-11-4</strain>
    </source>
</reference>
<dbReference type="InterPro" id="IPR015421">
    <property type="entry name" value="PyrdxlP-dep_Trfase_major"/>
</dbReference>
<evidence type="ECO:0000313" key="4">
    <source>
        <dbReference type="Proteomes" id="UP000676951"/>
    </source>
</evidence>
<dbReference type="Proteomes" id="UP000676951">
    <property type="component" value="Chromosome"/>
</dbReference>
<comment type="similarity">
    <text evidence="1 2">Belongs to the DegT/DnrJ/EryC1 family.</text>
</comment>
<accession>A0A975P1W9</accession>
<dbReference type="Pfam" id="PF01041">
    <property type="entry name" value="DegT_DnrJ_EryC1"/>
    <property type="match status" value="1"/>
</dbReference>
<dbReference type="Gene3D" id="3.40.640.10">
    <property type="entry name" value="Type I PLP-dependent aspartate aminotransferase-like (Major domain)"/>
    <property type="match status" value="1"/>
</dbReference>
<dbReference type="Gene3D" id="3.90.1150.10">
    <property type="entry name" value="Aspartate Aminotransferase, domain 1"/>
    <property type="match status" value="1"/>
</dbReference>
<sequence length="396" mass="44217">MVLSYFRGRVRKIAFHTCPWKVLAGPQRSNDSQEADQASARLDAFLRRLLRLENDETIKLVGSGRSAIRLGLAALAALEPRKKAVIVPSYCCSAVLTAITDNGLIPLFIDTSDILVSRADQYLSAISADTLGAIVVNLCGRRLPFDEHDTLLANLRKLGVFSLEDNCQALCEPPQGARPDMECYSFGFSKSLRATSGGALIARVARDEIERDFAGYECQPKWAPECRYEYYRAKFGGGTVSDQLATNMIQARTEFGRVVMSDLDLCLAANQLDELPHAIDCQVENSLTIIEAMGAFSETYRNQGVENNMFTRLPVILPTPETSGRFWSFMNERGIELEGMYTPLHMLEEGRSSGFHLPKSEHVWQRVFNLPNRADMDSRDIKHITRSLTDFAKMTA</sequence>
<evidence type="ECO:0000313" key="3">
    <source>
        <dbReference type="EMBL" id="QWG25100.1"/>
    </source>
</evidence>
<dbReference type="InterPro" id="IPR015424">
    <property type="entry name" value="PyrdxlP-dep_Trfase"/>
</dbReference>
<dbReference type="PANTHER" id="PTHR30244">
    <property type="entry name" value="TRANSAMINASE"/>
    <property type="match status" value="1"/>
</dbReference>
<keyword evidence="2" id="KW-0663">Pyridoxal phosphate</keyword>
<dbReference type="InterPro" id="IPR000653">
    <property type="entry name" value="DegT/StrS_aminotransferase"/>
</dbReference>
<proteinExistence type="inferred from homology"/>
<dbReference type="GO" id="GO:0000271">
    <property type="term" value="P:polysaccharide biosynthetic process"/>
    <property type="evidence" value="ECO:0007669"/>
    <property type="project" value="TreeGrafter"/>
</dbReference>
<protein>
    <submittedName>
        <fullName evidence="3">DegT/DnrJ/EryC1/StrS family aminotransferase</fullName>
    </submittedName>
</protein>
<keyword evidence="4" id="KW-1185">Reference proteome</keyword>
<dbReference type="EMBL" id="CP076136">
    <property type="protein sequence ID" value="QWG25100.1"/>
    <property type="molecule type" value="Genomic_DNA"/>
</dbReference>
<evidence type="ECO:0000256" key="2">
    <source>
        <dbReference type="RuleBase" id="RU004508"/>
    </source>
</evidence>
<organism evidence="3 4">
    <name type="scientific">Bradyrhizobium sediminis</name>
    <dbReference type="NCBI Taxonomy" id="2840469"/>
    <lineage>
        <taxon>Bacteria</taxon>
        <taxon>Pseudomonadati</taxon>
        <taxon>Pseudomonadota</taxon>
        <taxon>Alphaproteobacteria</taxon>
        <taxon>Hyphomicrobiales</taxon>
        <taxon>Nitrobacteraceae</taxon>
        <taxon>Bradyrhizobium</taxon>
    </lineage>
</organism>
<dbReference type="InterPro" id="IPR015422">
    <property type="entry name" value="PyrdxlP-dep_Trfase_small"/>
</dbReference>